<reference evidence="2 3" key="1">
    <citation type="journal article" date="2016" name="Nat. Commun.">
        <title>Thousands of microbial genomes shed light on interconnected biogeochemical processes in an aquifer system.</title>
        <authorList>
            <person name="Anantharaman K."/>
            <person name="Brown C.T."/>
            <person name="Hug L.A."/>
            <person name="Sharon I."/>
            <person name="Castelle C.J."/>
            <person name="Probst A.J."/>
            <person name="Thomas B.C."/>
            <person name="Singh A."/>
            <person name="Wilkins M.J."/>
            <person name="Karaoz U."/>
            <person name="Brodie E.L."/>
            <person name="Williams K.H."/>
            <person name="Hubbard S.S."/>
            <person name="Banfield J.F."/>
        </authorList>
    </citation>
    <scope>NUCLEOTIDE SEQUENCE [LARGE SCALE GENOMIC DNA]</scope>
</reference>
<evidence type="ECO:0000313" key="3">
    <source>
        <dbReference type="Proteomes" id="UP000177029"/>
    </source>
</evidence>
<evidence type="ECO:0000259" key="1">
    <source>
        <dbReference type="Pfam" id="PF08281"/>
    </source>
</evidence>
<dbReference type="Pfam" id="PF08281">
    <property type="entry name" value="Sigma70_r4_2"/>
    <property type="match status" value="1"/>
</dbReference>
<feature type="domain" description="RNA polymerase sigma factor 70 region 4 type 2" evidence="1">
    <location>
        <begin position="38"/>
        <end position="68"/>
    </location>
</feature>
<protein>
    <recommendedName>
        <fullName evidence="1">RNA polymerase sigma factor 70 region 4 type 2 domain-containing protein</fullName>
    </recommendedName>
</protein>
<dbReference type="GO" id="GO:0016987">
    <property type="term" value="F:sigma factor activity"/>
    <property type="evidence" value="ECO:0007669"/>
    <property type="project" value="InterPro"/>
</dbReference>
<dbReference type="EMBL" id="MGIP01000002">
    <property type="protein sequence ID" value="OGM92407.1"/>
    <property type="molecule type" value="Genomic_DNA"/>
</dbReference>
<dbReference type="InterPro" id="IPR013324">
    <property type="entry name" value="RNA_pol_sigma_r3/r4-like"/>
</dbReference>
<dbReference type="STRING" id="1802555.A2755_01440"/>
<gene>
    <name evidence="2" type="ORF">A2755_01440</name>
</gene>
<comment type="caution">
    <text evidence="2">The sequence shown here is derived from an EMBL/GenBank/DDBJ whole genome shotgun (WGS) entry which is preliminary data.</text>
</comment>
<dbReference type="Proteomes" id="UP000177029">
    <property type="component" value="Unassembled WGS sequence"/>
</dbReference>
<evidence type="ECO:0000313" key="2">
    <source>
        <dbReference type="EMBL" id="OGM92407.1"/>
    </source>
</evidence>
<organism evidence="2 3">
    <name type="scientific">Candidatus Wolfebacteria bacterium RIFCSPHIGHO2_01_FULL_48_22</name>
    <dbReference type="NCBI Taxonomy" id="1802555"/>
    <lineage>
        <taxon>Bacteria</taxon>
        <taxon>Candidatus Wolfeibacteriota</taxon>
    </lineage>
</organism>
<dbReference type="SUPFAM" id="SSF88659">
    <property type="entry name" value="Sigma3 and sigma4 domains of RNA polymerase sigma factors"/>
    <property type="match status" value="1"/>
</dbReference>
<name>A0A1F8DUU6_9BACT</name>
<dbReference type="GO" id="GO:0006352">
    <property type="term" value="P:DNA-templated transcription initiation"/>
    <property type="evidence" value="ECO:0007669"/>
    <property type="project" value="InterPro"/>
</dbReference>
<dbReference type="InterPro" id="IPR013249">
    <property type="entry name" value="RNA_pol_sigma70_r4_t2"/>
</dbReference>
<dbReference type="InterPro" id="IPR036388">
    <property type="entry name" value="WH-like_DNA-bd_sf"/>
</dbReference>
<sequence length="75" mass="9051">MPSFLCLLIKQLFLYYTYDENTFIQKTTVYRIFFRVPMEGMTIKEIARAINQTQNNVSVRIHRGLRDLRTMLMKE</sequence>
<dbReference type="GO" id="GO:0003677">
    <property type="term" value="F:DNA binding"/>
    <property type="evidence" value="ECO:0007669"/>
    <property type="project" value="InterPro"/>
</dbReference>
<accession>A0A1F8DUU6</accession>
<proteinExistence type="predicted"/>
<dbReference type="AlphaFoldDB" id="A0A1F8DUU6"/>
<dbReference type="Gene3D" id="1.10.10.10">
    <property type="entry name" value="Winged helix-like DNA-binding domain superfamily/Winged helix DNA-binding domain"/>
    <property type="match status" value="1"/>
</dbReference>